<dbReference type="InterPro" id="IPR049633">
    <property type="entry name" value="Ribosomal_eL6_CS"/>
</dbReference>
<sequence length="246" mass="26461">MRELTVDSSCSSLPNMSRNSTLVPGVSRYSRSAIYAKKALYKRNKYTTAAPAKEAAADKTVEVKGAKNGGKRTVPANKASKFYPAEDISQPKKSRKVAKAAGLRSSIAPGSVVILLAGRHRGKRVVVLKQLDSGLLLVTGPFRVNGVPLRRVDQAYVIATSTKIEIGAVDAKFNDAYFKKSAAAKSQDFLASQQEGAKAVPASKAADQKAVDKAILDAVVKTPFLRQYLSAKFSLSKGQFPHNMKF</sequence>
<keyword evidence="3 4" id="KW-0687">Ribonucleoprotein</keyword>
<dbReference type="InParanoid" id="A0A163KE94"/>
<dbReference type="PANTHER" id="PTHR10715:SF0">
    <property type="entry name" value="LARGE RIBOSOMAL SUBUNIT PROTEIN EL6"/>
    <property type="match status" value="1"/>
</dbReference>
<evidence type="ECO:0000313" key="7">
    <source>
        <dbReference type="Proteomes" id="UP000078561"/>
    </source>
</evidence>
<reference evidence="6" key="1">
    <citation type="submission" date="2016-04" db="EMBL/GenBank/DDBJ databases">
        <authorList>
            <person name="Evans L.H."/>
            <person name="Alamgir A."/>
            <person name="Owens N."/>
            <person name="Weber N.D."/>
            <person name="Virtaneva K."/>
            <person name="Barbian K."/>
            <person name="Babar A."/>
            <person name="Rosenke K."/>
        </authorList>
    </citation>
    <scope>NUCLEOTIDE SEQUENCE [LARGE SCALE GENOMIC DNA]</scope>
    <source>
        <strain evidence="6">CBS 101.48</strain>
    </source>
</reference>
<keyword evidence="7" id="KW-1185">Reference proteome</keyword>
<dbReference type="EMBL" id="LT554591">
    <property type="protein sequence ID" value="SAM06473.1"/>
    <property type="molecule type" value="Genomic_DNA"/>
</dbReference>
<dbReference type="InterPro" id="IPR005568">
    <property type="entry name" value="Ribosomal_uL6_N"/>
</dbReference>
<dbReference type="Proteomes" id="UP000078561">
    <property type="component" value="Unassembled WGS sequence"/>
</dbReference>
<keyword evidence="2 4" id="KW-0689">Ribosomal protein</keyword>
<dbReference type="PROSITE" id="PS01170">
    <property type="entry name" value="RIBOSOMAL_L6E"/>
    <property type="match status" value="1"/>
</dbReference>
<evidence type="ECO:0000256" key="4">
    <source>
        <dbReference type="RuleBase" id="RU000662"/>
    </source>
</evidence>
<name>A0A163KE94_ABSGL</name>
<dbReference type="Pfam" id="PF01159">
    <property type="entry name" value="Ribosomal_L6e"/>
    <property type="match status" value="1"/>
</dbReference>
<dbReference type="Pfam" id="PF03868">
    <property type="entry name" value="Ribosomal_L6e_N"/>
    <property type="match status" value="1"/>
</dbReference>
<dbReference type="STRING" id="4829.A0A163KE94"/>
<dbReference type="GO" id="GO:0003723">
    <property type="term" value="F:RNA binding"/>
    <property type="evidence" value="ECO:0007669"/>
    <property type="project" value="TreeGrafter"/>
</dbReference>
<dbReference type="OrthoDB" id="2436667at2759"/>
<dbReference type="FunFam" id="2.30.30.30:FF:000014">
    <property type="entry name" value="60S ribosomal protein L6"/>
    <property type="match status" value="1"/>
</dbReference>
<dbReference type="OMA" id="GPYEVNG"/>
<evidence type="ECO:0000313" key="6">
    <source>
        <dbReference type="EMBL" id="SAM06473.1"/>
    </source>
</evidence>
<dbReference type="InterPro" id="IPR014722">
    <property type="entry name" value="Rib_uL2_dom2"/>
</dbReference>
<feature type="domain" description="Large ribosomal subunit protein uL6 N-terminal" evidence="5">
    <location>
        <begin position="14"/>
        <end position="56"/>
    </location>
</feature>
<evidence type="ECO:0000256" key="2">
    <source>
        <dbReference type="ARBA" id="ARBA00022980"/>
    </source>
</evidence>
<gene>
    <name evidence="6" type="primary">ABSGL_12362.1 scaffold 12745</name>
</gene>
<evidence type="ECO:0000256" key="1">
    <source>
        <dbReference type="ARBA" id="ARBA00010592"/>
    </source>
</evidence>
<evidence type="ECO:0000256" key="3">
    <source>
        <dbReference type="ARBA" id="ARBA00023274"/>
    </source>
</evidence>
<dbReference type="CDD" id="cd13156">
    <property type="entry name" value="KOW_RPL6"/>
    <property type="match status" value="1"/>
</dbReference>
<dbReference type="Gene3D" id="2.30.30.30">
    <property type="match status" value="1"/>
</dbReference>
<dbReference type="SUPFAM" id="SSF50104">
    <property type="entry name" value="Translation proteins SH3-like domain"/>
    <property type="match status" value="1"/>
</dbReference>
<dbReference type="InterPro" id="IPR000915">
    <property type="entry name" value="60S_ribosomal_eL6"/>
</dbReference>
<evidence type="ECO:0000259" key="5">
    <source>
        <dbReference type="Pfam" id="PF03868"/>
    </source>
</evidence>
<dbReference type="PANTHER" id="PTHR10715">
    <property type="entry name" value="60S RIBOSOMAL PROTEIN L6"/>
    <property type="match status" value="1"/>
</dbReference>
<dbReference type="AlphaFoldDB" id="A0A163KE94"/>
<proteinExistence type="inferred from homology"/>
<protein>
    <recommendedName>
        <fullName evidence="4">60S ribosomal protein L6</fullName>
    </recommendedName>
</protein>
<dbReference type="GO" id="GO:0022625">
    <property type="term" value="C:cytosolic large ribosomal subunit"/>
    <property type="evidence" value="ECO:0007669"/>
    <property type="project" value="TreeGrafter"/>
</dbReference>
<dbReference type="GO" id="GO:0000027">
    <property type="term" value="P:ribosomal large subunit assembly"/>
    <property type="evidence" value="ECO:0007669"/>
    <property type="project" value="TreeGrafter"/>
</dbReference>
<comment type="similarity">
    <text evidence="1 4">Belongs to the eukaryotic ribosomal protein eL6 family.</text>
</comment>
<dbReference type="GO" id="GO:0003735">
    <property type="term" value="F:structural constituent of ribosome"/>
    <property type="evidence" value="ECO:0007669"/>
    <property type="project" value="InterPro"/>
</dbReference>
<organism evidence="6">
    <name type="scientific">Absidia glauca</name>
    <name type="common">Pin mould</name>
    <dbReference type="NCBI Taxonomy" id="4829"/>
    <lineage>
        <taxon>Eukaryota</taxon>
        <taxon>Fungi</taxon>
        <taxon>Fungi incertae sedis</taxon>
        <taxon>Mucoromycota</taxon>
        <taxon>Mucoromycotina</taxon>
        <taxon>Mucoromycetes</taxon>
        <taxon>Mucorales</taxon>
        <taxon>Cunninghamellaceae</taxon>
        <taxon>Absidia</taxon>
    </lineage>
</organism>
<dbReference type="InterPro" id="IPR041997">
    <property type="entry name" value="Ribosomal_eL6_KOW"/>
</dbReference>
<dbReference type="FunCoup" id="A0A163KE94">
    <property type="interactions" value="799"/>
</dbReference>
<dbReference type="InterPro" id="IPR008991">
    <property type="entry name" value="Translation_prot_SH3-like_sf"/>
</dbReference>
<dbReference type="GO" id="GO:0002181">
    <property type="term" value="P:cytoplasmic translation"/>
    <property type="evidence" value="ECO:0007669"/>
    <property type="project" value="TreeGrafter"/>
</dbReference>
<accession>A0A163KE94</accession>